<reference evidence="3 4" key="1">
    <citation type="submission" date="2021-07" db="EMBL/GenBank/DDBJ databases">
        <title>Isolation and characterization of bacteria from a gold mining with a capacity of golden bioaccumulation.</title>
        <authorList>
            <person name="Yang X.J."/>
        </authorList>
    </citation>
    <scope>NUCLEOTIDE SEQUENCE [LARGE SCALE GENOMIC DNA]</scope>
    <source>
        <strain evidence="3 4">Au29</strain>
    </source>
</reference>
<proteinExistence type="predicted"/>
<feature type="region of interest" description="Disordered" evidence="1">
    <location>
        <begin position="110"/>
        <end position="129"/>
    </location>
</feature>
<gene>
    <name evidence="3" type="ORF">KWG56_11595</name>
</gene>
<dbReference type="RefSeq" id="WP_219354872.1">
    <property type="nucleotide sequence ID" value="NZ_CP080034.1"/>
</dbReference>
<evidence type="ECO:0000313" key="3">
    <source>
        <dbReference type="EMBL" id="QYC09252.1"/>
    </source>
</evidence>
<dbReference type="EMBL" id="CP080034">
    <property type="protein sequence ID" value="QYC09252.1"/>
    <property type="molecule type" value="Genomic_DNA"/>
</dbReference>
<dbReference type="GeneID" id="94375917"/>
<evidence type="ECO:0000256" key="1">
    <source>
        <dbReference type="SAM" id="MobiDB-lite"/>
    </source>
</evidence>
<protein>
    <submittedName>
        <fullName evidence="3">Uncharacterized protein</fullName>
    </submittedName>
</protein>
<keyword evidence="4" id="KW-1185">Reference proteome</keyword>
<sequence>MKGPPFLIASGLIAAALASPAGAQTYQPPYAAYPGGAPAAIADQHRYENDRLRNQAETNAAFARQLQTETQLRRLEIEAARQPTLTPAPQARPLYSLEQERSLREGAAARLEQTQSGMKQIDDWLDRPR</sequence>
<feature type="signal peptide" evidence="2">
    <location>
        <begin position="1"/>
        <end position="23"/>
    </location>
</feature>
<dbReference type="Proteomes" id="UP000824334">
    <property type="component" value="Chromosome"/>
</dbReference>
<organism evidence="3 4">
    <name type="scientific">Brevundimonas nasdae</name>
    <dbReference type="NCBI Taxonomy" id="172043"/>
    <lineage>
        <taxon>Bacteria</taxon>
        <taxon>Pseudomonadati</taxon>
        <taxon>Pseudomonadota</taxon>
        <taxon>Alphaproteobacteria</taxon>
        <taxon>Caulobacterales</taxon>
        <taxon>Caulobacteraceae</taxon>
        <taxon>Brevundimonas</taxon>
    </lineage>
</organism>
<feature type="chain" id="PRO_5047388597" evidence="2">
    <location>
        <begin position="24"/>
        <end position="129"/>
    </location>
</feature>
<evidence type="ECO:0000313" key="4">
    <source>
        <dbReference type="Proteomes" id="UP000824334"/>
    </source>
</evidence>
<feature type="compositionally biased region" description="Basic and acidic residues" evidence="1">
    <location>
        <begin position="120"/>
        <end position="129"/>
    </location>
</feature>
<evidence type="ECO:0000256" key="2">
    <source>
        <dbReference type="SAM" id="SignalP"/>
    </source>
</evidence>
<name>A0ABX8TE66_9CAUL</name>
<keyword evidence="2" id="KW-0732">Signal</keyword>
<accession>A0ABX8TE66</accession>